<name>A0A4U6U8S4_SETVI</name>
<feature type="compositionally biased region" description="Pro residues" evidence="1">
    <location>
        <begin position="46"/>
        <end position="55"/>
    </location>
</feature>
<dbReference type="Proteomes" id="UP000298652">
    <property type="component" value="Chromosome 7"/>
</dbReference>
<feature type="compositionally biased region" description="Polar residues" evidence="1">
    <location>
        <begin position="69"/>
        <end position="78"/>
    </location>
</feature>
<dbReference type="AlphaFoldDB" id="A0A4U6U8S4"/>
<evidence type="ECO:0000313" key="2">
    <source>
        <dbReference type="EMBL" id="TKW06647.1"/>
    </source>
</evidence>
<reference evidence="2" key="1">
    <citation type="submission" date="2019-03" db="EMBL/GenBank/DDBJ databases">
        <title>WGS assembly of Setaria viridis.</title>
        <authorList>
            <person name="Huang P."/>
            <person name="Jenkins J."/>
            <person name="Grimwood J."/>
            <person name="Barry K."/>
            <person name="Healey A."/>
            <person name="Mamidi S."/>
            <person name="Sreedasyam A."/>
            <person name="Shu S."/>
            <person name="Feldman M."/>
            <person name="Wu J."/>
            <person name="Yu Y."/>
            <person name="Chen C."/>
            <person name="Johnson J."/>
            <person name="Rokhsar D."/>
            <person name="Baxter I."/>
            <person name="Schmutz J."/>
            <person name="Brutnell T."/>
            <person name="Kellogg E."/>
        </authorList>
    </citation>
    <scope>NUCLEOTIDE SEQUENCE [LARGE SCALE GENOMIC DNA]</scope>
</reference>
<organism evidence="2 3">
    <name type="scientific">Setaria viridis</name>
    <name type="common">Green bristlegrass</name>
    <name type="synonym">Setaria italica subsp. viridis</name>
    <dbReference type="NCBI Taxonomy" id="4556"/>
    <lineage>
        <taxon>Eukaryota</taxon>
        <taxon>Viridiplantae</taxon>
        <taxon>Streptophyta</taxon>
        <taxon>Embryophyta</taxon>
        <taxon>Tracheophyta</taxon>
        <taxon>Spermatophyta</taxon>
        <taxon>Magnoliopsida</taxon>
        <taxon>Liliopsida</taxon>
        <taxon>Poales</taxon>
        <taxon>Poaceae</taxon>
        <taxon>PACMAD clade</taxon>
        <taxon>Panicoideae</taxon>
        <taxon>Panicodae</taxon>
        <taxon>Paniceae</taxon>
        <taxon>Cenchrinae</taxon>
        <taxon>Setaria</taxon>
    </lineage>
</organism>
<protein>
    <submittedName>
        <fullName evidence="2">Uncharacterized protein</fullName>
    </submittedName>
</protein>
<evidence type="ECO:0000313" key="3">
    <source>
        <dbReference type="Proteomes" id="UP000298652"/>
    </source>
</evidence>
<dbReference type="Gramene" id="TKW06647">
    <property type="protein sequence ID" value="TKW06647"/>
    <property type="gene ID" value="SEVIR_7G253700v2"/>
</dbReference>
<evidence type="ECO:0000256" key="1">
    <source>
        <dbReference type="SAM" id="MobiDB-lite"/>
    </source>
</evidence>
<proteinExistence type="predicted"/>
<sequence length="109" mass="11693">MPPSVRSKYGNTQIHPTLGPPPRRSLSVPTAAAVSRPLKVGRTTPSLPPRPPPRSVPSLASPTAPHPSTLWSNASSASLGCKREVTRCPRWEVLGLEEEVLTHALHVIL</sequence>
<dbReference type="EMBL" id="CM016558">
    <property type="protein sequence ID" value="TKW06647.1"/>
    <property type="molecule type" value="Genomic_DNA"/>
</dbReference>
<gene>
    <name evidence="2" type="ORF">SEVIR_7G253700v2</name>
</gene>
<feature type="region of interest" description="Disordered" evidence="1">
    <location>
        <begin position="1"/>
        <end position="79"/>
    </location>
</feature>
<keyword evidence="3" id="KW-1185">Reference proteome</keyword>
<accession>A0A4U6U8S4</accession>